<protein>
    <submittedName>
        <fullName evidence="3">ATP utilizing protein</fullName>
    </submittedName>
</protein>
<name>G2GKI1_9ACTN</name>
<evidence type="ECO:0000259" key="2">
    <source>
        <dbReference type="Pfam" id="PF05378"/>
    </source>
</evidence>
<keyword evidence="4" id="KW-1185">Reference proteome</keyword>
<dbReference type="InterPro" id="IPR002821">
    <property type="entry name" value="Hydantoinase_A"/>
</dbReference>
<dbReference type="PATRIC" id="fig|700597.3.peg.5907"/>
<accession>G2GKI1</accession>
<sequence length="710" mass="73169">MTPDRRVRVGIDVGGTFTDAVAVDATTLALVGQVKVPTSHHHEDGVAHGIVQALDRLLDQVGRGPADVTFLAHGTTQATNALLEGDVARVGLVGIGTGPGAVLTRRLAALGRLELAPGKRLPLAYAHVADPFDAEEVGAALRRVRDAGAEVLVASEPFGVDRPEGERAVLDAARPTGLPVAAAHEITSLYGLHKRTRTAVVNAAILPRMLATADLVDASITKAGVTAPLMVMRCDGGVMSLDEMRRRPLLTVLSGPAAGVAGALMQERISEGVFLETGGTSTDVSVVRRGKVAVRHATILGKASYLNALDVRTVGVGGGSMVRVSAGRVVGVGPRSAHIAGLPYACFADLADLRDAKVVTVRPMDGDPDDHVVLEAAGGRFAVTMTCAANALGLVPEGDFARCDQEVARAALAALAAELGTDPAGAARAVLDAGAAQVRTVVDAMIRDYRLDRDTAILVGGGGGAAAVTPHLASLTSLEGRIARHNEVISPIGVALALVREQVERIVPGATQEQILAVRAEAERAVIAQGAAADGVEVEVTVDPQTSTVRAVATGATELRTQDRAHRAGDAERLSAAAASLKAPPARVEAVAGTEAYTVYATEVRRRWRARRRPVRVVDADGVVRLGAADARVETTTVGAAGETLASLVRDGTSYGDGGVRAPAVRLLVGGRIADLSGVLDPEALLALARSELRARAADEPVVAVVESRA</sequence>
<gene>
    <name evidence="3" type="ORF">SZN_30122</name>
</gene>
<dbReference type="GO" id="GO:0017168">
    <property type="term" value="F:5-oxoprolinase (ATP-hydrolyzing) activity"/>
    <property type="evidence" value="ECO:0007669"/>
    <property type="project" value="TreeGrafter"/>
</dbReference>
<dbReference type="InterPro" id="IPR043129">
    <property type="entry name" value="ATPase_NBD"/>
</dbReference>
<dbReference type="OrthoDB" id="9768323at2"/>
<dbReference type="GO" id="GO:0005829">
    <property type="term" value="C:cytosol"/>
    <property type="evidence" value="ECO:0007669"/>
    <property type="project" value="TreeGrafter"/>
</dbReference>
<dbReference type="AlphaFoldDB" id="G2GKI1"/>
<organism evidence="3 4">
    <name type="scientific">Streptomyces zinciresistens K42</name>
    <dbReference type="NCBI Taxonomy" id="700597"/>
    <lineage>
        <taxon>Bacteria</taxon>
        <taxon>Bacillati</taxon>
        <taxon>Actinomycetota</taxon>
        <taxon>Actinomycetes</taxon>
        <taxon>Kitasatosporales</taxon>
        <taxon>Streptomycetaceae</taxon>
        <taxon>Streptomyces</taxon>
    </lineage>
</organism>
<feature type="domain" description="Hydantoinase/oxoprolinase N-terminal" evidence="2">
    <location>
        <begin position="8"/>
        <end position="174"/>
    </location>
</feature>
<dbReference type="EMBL" id="AGBF01000176">
    <property type="protein sequence ID" value="EGX55978.1"/>
    <property type="molecule type" value="Genomic_DNA"/>
</dbReference>
<dbReference type="Pfam" id="PF05378">
    <property type="entry name" value="Hydant_A_N"/>
    <property type="match status" value="1"/>
</dbReference>
<dbReference type="InterPro" id="IPR008040">
    <property type="entry name" value="Hydant_A_N"/>
</dbReference>
<evidence type="ECO:0000313" key="3">
    <source>
        <dbReference type="EMBL" id="EGX55978.1"/>
    </source>
</evidence>
<dbReference type="Proteomes" id="UP000004217">
    <property type="component" value="Unassembled WGS sequence"/>
</dbReference>
<feature type="domain" description="Hydantoinase A/oxoprolinase" evidence="1">
    <location>
        <begin position="195"/>
        <end position="502"/>
    </location>
</feature>
<dbReference type="SUPFAM" id="SSF53067">
    <property type="entry name" value="Actin-like ATPase domain"/>
    <property type="match status" value="1"/>
</dbReference>
<dbReference type="Pfam" id="PF01968">
    <property type="entry name" value="Hydantoinase_A"/>
    <property type="match status" value="1"/>
</dbReference>
<reference evidence="3 4" key="1">
    <citation type="submission" date="2011-08" db="EMBL/GenBank/DDBJ databases">
        <authorList>
            <person name="Lin Y."/>
            <person name="Hao X."/>
            <person name="Johnstone L."/>
            <person name="Miller S.J."/>
            <person name="Wei G."/>
            <person name="Rensing C."/>
        </authorList>
    </citation>
    <scope>NUCLEOTIDE SEQUENCE [LARGE SCALE GENOMIC DNA]</scope>
    <source>
        <strain evidence="3 4">K42</strain>
    </source>
</reference>
<evidence type="ECO:0000313" key="4">
    <source>
        <dbReference type="Proteomes" id="UP000004217"/>
    </source>
</evidence>
<dbReference type="PANTHER" id="PTHR11365">
    <property type="entry name" value="5-OXOPROLINASE RELATED"/>
    <property type="match status" value="1"/>
</dbReference>
<dbReference type="GO" id="GO:0006749">
    <property type="term" value="P:glutathione metabolic process"/>
    <property type="evidence" value="ECO:0007669"/>
    <property type="project" value="TreeGrafter"/>
</dbReference>
<dbReference type="PANTHER" id="PTHR11365:SF23">
    <property type="entry name" value="HYPOTHETICAL 5-OXOPROLINASE (EUROFUNG)-RELATED"/>
    <property type="match status" value="1"/>
</dbReference>
<evidence type="ECO:0000259" key="1">
    <source>
        <dbReference type="Pfam" id="PF01968"/>
    </source>
</evidence>
<proteinExistence type="predicted"/>
<comment type="caution">
    <text evidence="3">The sequence shown here is derived from an EMBL/GenBank/DDBJ whole genome shotgun (WGS) entry which is preliminary data.</text>
</comment>
<dbReference type="Gene3D" id="3.30.420.40">
    <property type="match status" value="1"/>
</dbReference>
<dbReference type="RefSeq" id="WP_007502241.1">
    <property type="nucleotide sequence ID" value="NZ_AGBF01000176.1"/>
</dbReference>
<dbReference type="InterPro" id="IPR045079">
    <property type="entry name" value="Oxoprolinase-like"/>
</dbReference>